<dbReference type="EMBL" id="FOBH01000017">
    <property type="protein sequence ID" value="SEL59370.1"/>
    <property type="molecule type" value="Genomic_DNA"/>
</dbReference>
<proteinExistence type="predicted"/>
<sequence length="169" mass="18914">MKCEDPHAHDEPKASNEEAPTPPLMRAATLIGENVYNLEGIELGEIKDIMLDAHAGRIAYAVLSFGGFLGIADKLFAVPWKALKPDAVHKQFLLDVDKKQLESAPGFDKDHWPDMADPTWQNKVHSYYRIKPFREPGDSPDIPYDDTPYTNPPVEKETQASNPHPGRGR</sequence>
<gene>
    <name evidence="3" type="ORF">SAMN05216387_11724</name>
</gene>
<dbReference type="STRING" id="1233.SAMN05216387_11724"/>
<evidence type="ECO:0000313" key="3">
    <source>
        <dbReference type="EMBL" id="SEL59370.1"/>
    </source>
</evidence>
<reference evidence="3 4" key="1">
    <citation type="submission" date="2016-10" db="EMBL/GenBank/DDBJ databases">
        <authorList>
            <person name="de Groot N.N."/>
        </authorList>
    </citation>
    <scope>NUCLEOTIDE SEQUENCE [LARGE SCALE GENOMIC DNA]</scope>
    <source>
        <strain evidence="3 4">Nv1</strain>
    </source>
</reference>
<feature type="region of interest" description="Disordered" evidence="1">
    <location>
        <begin position="1"/>
        <end position="22"/>
    </location>
</feature>
<dbReference type="PANTHER" id="PTHR36505">
    <property type="entry name" value="BLR1072 PROTEIN"/>
    <property type="match status" value="1"/>
</dbReference>
<protein>
    <submittedName>
        <fullName evidence="3">Sporulation protein YlmC, PRC-barrel domain family</fullName>
    </submittedName>
</protein>
<evidence type="ECO:0000256" key="1">
    <source>
        <dbReference type="SAM" id="MobiDB-lite"/>
    </source>
</evidence>
<dbReference type="Pfam" id="PF05239">
    <property type="entry name" value="PRC"/>
    <property type="match status" value="1"/>
</dbReference>
<accession>A0A1H7RGA4</accession>
<feature type="region of interest" description="Disordered" evidence="1">
    <location>
        <begin position="131"/>
        <end position="169"/>
    </location>
</feature>
<dbReference type="Gene3D" id="2.30.30.240">
    <property type="entry name" value="PRC-barrel domain"/>
    <property type="match status" value="1"/>
</dbReference>
<dbReference type="PANTHER" id="PTHR36505:SF1">
    <property type="entry name" value="BLR1072 PROTEIN"/>
    <property type="match status" value="1"/>
</dbReference>
<feature type="domain" description="PRC-barrel" evidence="2">
    <location>
        <begin position="25"/>
        <end position="101"/>
    </location>
</feature>
<dbReference type="InterPro" id="IPR027275">
    <property type="entry name" value="PRC-brl_dom"/>
</dbReference>
<dbReference type="RefSeq" id="WP_090829566.1">
    <property type="nucleotide sequence ID" value="NZ_FOBH01000017.1"/>
</dbReference>
<evidence type="ECO:0000313" key="4">
    <source>
        <dbReference type="Proteomes" id="UP000198620"/>
    </source>
</evidence>
<dbReference type="InterPro" id="IPR011033">
    <property type="entry name" value="PRC_barrel-like_sf"/>
</dbReference>
<feature type="compositionally biased region" description="Basic and acidic residues" evidence="1">
    <location>
        <begin position="1"/>
        <end position="16"/>
    </location>
</feature>
<dbReference type="OrthoDB" id="286778at2"/>
<keyword evidence="4" id="KW-1185">Reference proteome</keyword>
<evidence type="ECO:0000259" key="2">
    <source>
        <dbReference type="Pfam" id="PF05239"/>
    </source>
</evidence>
<dbReference type="SUPFAM" id="SSF50346">
    <property type="entry name" value="PRC-barrel domain"/>
    <property type="match status" value="1"/>
</dbReference>
<dbReference type="AlphaFoldDB" id="A0A1H7RGA4"/>
<name>A0A1H7RGA4_9PROT</name>
<dbReference type="Proteomes" id="UP000198620">
    <property type="component" value="Unassembled WGS sequence"/>
</dbReference>
<organism evidence="3 4">
    <name type="scientific">Nitrosovibrio tenuis</name>
    <dbReference type="NCBI Taxonomy" id="1233"/>
    <lineage>
        <taxon>Bacteria</taxon>
        <taxon>Pseudomonadati</taxon>
        <taxon>Pseudomonadota</taxon>
        <taxon>Betaproteobacteria</taxon>
        <taxon>Nitrosomonadales</taxon>
        <taxon>Nitrosomonadaceae</taxon>
        <taxon>Nitrosovibrio</taxon>
    </lineage>
</organism>